<dbReference type="Pfam" id="PF07196">
    <property type="entry name" value="Flagellin_IN"/>
    <property type="match status" value="1"/>
</dbReference>
<evidence type="ECO:0000256" key="6">
    <source>
        <dbReference type="RuleBase" id="RU362066"/>
    </source>
</evidence>
<dbReference type="EMBL" id="CP001279">
    <property type="protein sequence ID" value="ACM93432.1"/>
    <property type="molecule type" value="Genomic_DNA"/>
</dbReference>
<comment type="similarity">
    <text evidence="1 6">Belongs to the FliD family.</text>
</comment>
<dbReference type="InterPro" id="IPR010809">
    <property type="entry name" value="FliD_C"/>
</dbReference>
<dbReference type="Pfam" id="PF02465">
    <property type="entry name" value="FliD_N"/>
    <property type="match status" value="1"/>
</dbReference>
<dbReference type="RefSeq" id="WP_015902484.1">
    <property type="nucleotide sequence ID" value="NC_012115.1"/>
</dbReference>
<dbReference type="HOGENOM" id="CLU_479682_0_0_7"/>
<dbReference type="STRING" id="598659.NAMH_0487"/>
<accession>B9L8E7</accession>
<proteinExistence type="inferred from homology"/>
<dbReference type="Proteomes" id="UP000000448">
    <property type="component" value="Chromosome"/>
</dbReference>
<evidence type="ECO:0000256" key="4">
    <source>
        <dbReference type="ARBA" id="ARBA00023054"/>
    </source>
</evidence>
<keyword evidence="6" id="KW-0964">Secreted</keyword>
<dbReference type="GO" id="GO:0071973">
    <property type="term" value="P:bacterial-type flagellum-dependent cell motility"/>
    <property type="evidence" value="ECO:0007669"/>
    <property type="project" value="TreeGrafter"/>
</dbReference>
<dbReference type="Pfam" id="PF07195">
    <property type="entry name" value="FliD_C"/>
    <property type="match status" value="1"/>
</dbReference>
<keyword evidence="9" id="KW-0969">Cilium</keyword>
<dbReference type="GO" id="GO:0005576">
    <property type="term" value="C:extracellular region"/>
    <property type="evidence" value="ECO:0007669"/>
    <property type="project" value="UniProtKB-SubCell"/>
</dbReference>
<evidence type="ECO:0000256" key="1">
    <source>
        <dbReference type="ARBA" id="ARBA00009764"/>
    </source>
</evidence>
<dbReference type="AlphaFoldDB" id="B9L8E7"/>
<dbReference type="InterPro" id="IPR040026">
    <property type="entry name" value="FliD"/>
</dbReference>
<keyword evidence="3" id="KW-0378">Hydrolase</keyword>
<evidence type="ECO:0000259" key="8">
    <source>
        <dbReference type="Pfam" id="PF07195"/>
    </source>
</evidence>
<feature type="domain" description="Flagellar hook-associated protein 2 C-terminal" evidence="8">
    <location>
        <begin position="321"/>
        <end position="550"/>
    </location>
</feature>
<dbReference type="OrthoDB" id="1530at2"/>
<dbReference type="InterPro" id="IPR010810">
    <property type="entry name" value="Flagellin_hook_IN_motif"/>
</dbReference>
<keyword evidence="10" id="KW-1185">Reference proteome</keyword>
<dbReference type="PROSITE" id="PS00136">
    <property type="entry name" value="SUBTILASE_ASP"/>
    <property type="match status" value="1"/>
</dbReference>
<evidence type="ECO:0000256" key="3">
    <source>
        <dbReference type="ARBA" id="ARBA00022801"/>
    </source>
</evidence>
<dbReference type="GO" id="GO:0009424">
    <property type="term" value="C:bacterial-type flagellum hook"/>
    <property type="evidence" value="ECO:0007669"/>
    <property type="project" value="UniProtKB-UniRule"/>
</dbReference>
<feature type="domain" description="Flagellar hook-associated protein 2 N-terminal" evidence="7">
    <location>
        <begin position="14"/>
        <end position="110"/>
    </location>
</feature>
<dbReference type="eggNOG" id="COG1345">
    <property type="taxonomic scope" value="Bacteria"/>
</dbReference>
<dbReference type="GO" id="GO:0016787">
    <property type="term" value="F:hydrolase activity"/>
    <property type="evidence" value="ECO:0007669"/>
    <property type="project" value="UniProtKB-KW"/>
</dbReference>
<keyword evidence="5 6" id="KW-0975">Bacterial flagellum</keyword>
<organism evidence="9 10">
    <name type="scientific">Nautilia profundicola (strain ATCC BAA-1463 / DSM 18972 / AmH)</name>
    <dbReference type="NCBI Taxonomy" id="598659"/>
    <lineage>
        <taxon>Bacteria</taxon>
        <taxon>Pseudomonadati</taxon>
        <taxon>Campylobacterota</taxon>
        <taxon>Epsilonproteobacteria</taxon>
        <taxon>Nautiliales</taxon>
        <taxon>Nautiliaceae</taxon>
        <taxon>Nautilia</taxon>
    </lineage>
</organism>
<protein>
    <recommendedName>
        <fullName evidence="6">Flagellar hook-associated protein 2</fullName>
        <shortName evidence="6">HAP2</shortName>
    </recommendedName>
    <alternativeName>
        <fullName evidence="6">Flagellar cap protein</fullName>
    </alternativeName>
</protein>
<dbReference type="PANTHER" id="PTHR30288:SF0">
    <property type="entry name" value="FLAGELLAR HOOK-ASSOCIATED PROTEIN 2"/>
    <property type="match status" value="1"/>
</dbReference>
<evidence type="ECO:0000313" key="9">
    <source>
        <dbReference type="EMBL" id="ACM93432.1"/>
    </source>
</evidence>
<evidence type="ECO:0000256" key="2">
    <source>
        <dbReference type="ARBA" id="ARBA00011255"/>
    </source>
</evidence>
<dbReference type="InterPro" id="IPR003481">
    <property type="entry name" value="FliD_N"/>
</dbReference>
<name>B9L8E7_NAUPA</name>
<evidence type="ECO:0000313" key="10">
    <source>
        <dbReference type="Proteomes" id="UP000000448"/>
    </source>
</evidence>
<comment type="function">
    <text evidence="6">Required for morphogenesis and for the elongation of the flagellar filament by facilitating polymerization of the flagellin monomers at the tip of growing filament. Forms a capping structure, which prevents flagellin subunits (transported through the central channel of the flagellum) from leaking out without polymerization at the distal end.</text>
</comment>
<reference evidence="9 10" key="1">
    <citation type="journal article" date="2009" name="PLoS Genet.">
        <title>Adaptations to submarine hydrothermal environments exemplified by the genome of Nautilia profundicola.</title>
        <authorList>
            <person name="Campbell B.J."/>
            <person name="Smith J.L."/>
            <person name="Hanson T.E."/>
            <person name="Klotz M.G."/>
            <person name="Stein L.Y."/>
            <person name="Lee C.K."/>
            <person name="Wu D."/>
            <person name="Robinson J.M."/>
            <person name="Khouri H.M."/>
            <person name="Eisen J.A."/>
            <person name="Cary S.C."/>
        </authorList>
    </citation>
    <scope>NUCLEOTIDE SEQUENCE [LARGE SCALE GENOMIC DNA]</scope>
    <source>
        <strain evidence="10">ATCC BAA-1463 / DSM 18972 / AmH</strain>
    </source>
</reference>
<comment type="subunit">
    <text evidence="2 6">Homopentamer.</text>
</comment>
<dbReference type="GO" id="GO:0009421">
    <property type="term" value="C:bacterial-type flagellum filament cap"/>
    <property type="evidence" value="ECO:0007669"/>
    <property type="project" value="InterPro"/>
</dbReference>
<keyword evidence="9" id="KW-0966">Cell projection</keyword>
<dbReference type="GO" id="GO:0007155">
    <property type="term" value="P:cell adhesion"/>
    <property type="evidence" value="ECO:0007669"/>
    <property type="project" value="InterPro"/>
</dbReference>
<evidence type="ECO:0000256" key="5">
    <source>
        <dbReference type="ARBA" id="ARBA00023143"/>
    </source>
</evidence>
<dbReference type="KEGG" id="nam:NAMH_0487"/>
<keyword evidence="9" id="KW-0282">Flagellum</keyword>
<sequence length="568" mass="61527">MADIGTLSSLGIGSGVLNYDLIDKLKQADEDAMVKPLEDKLDLLKKKESALSQFITIGSTVKTDILDLADGSLFAKVSTSVNGSSVNVTANDGVEPQTFDINVSQLAENDVFQSNGFASTDSIINNSGSDLTLSIGVGGVETTFSLKAGGTLEDLKEAINNANAGVTASIIDTGIGDNPYKLVLKANNTGEDNYIQFNYSGLDDLGFNATNYSSVAYSSDTDLVNNSGTDQTFKITVNGTEYSMNVADGTTVSDFIDALNSGELKDSEGNSLKLNASYNNETGAINFGIQAIGDISIDDTGLTTDINNNTDFTNANRLQTAQDAVFTYNGVEVQRASNTVEDLITGVTINLESEGESTVSITSNVDDMVDAIKKFVADYNAMISNLQSLTAYDKDTGNVGLFQGDSDFTMLSSRFSNDLFGVVMSNKTTSYDLNGNEFTMNTIFTAADVGFSMDKTGMISFDEDKFREAYNKDSDLTNRLFGSMFTNLKTDFETTITGDNSNLNLLDREIKDEEDRYQDRIDAMNKYLETKYEIMAKQFAAYDEMINKFNTQSQIIQQTIDQAIAAKK</sequence>
<dbReference type="InterPro" id="IPR023827">
    <property type="entry name" value="Peptidase_S8_Asp-AS"/>
</dbReference>
<evidence type="ECO:0000259" key="7">
    <source>
        <dbReference type="Pfam" id="PF02465"/>
    </source>
</evidence>
<keyword evidence="4" id="KW-0175">Coiled coil</keyword>
<gene>
    <name evidence="9" type="ordered locus">NAMH_0487</name>
</gene>
<dbReference type="PANTHER" id="PTHR30288">
    <property type="entry name" value="FLAGELLAR CAP/ASSEMBLY PROTEIN FLID"/>
    <property type="match status" value="1"/>
</dbReference>
<comment type="subcellular location">
    <subcellularLocation>
        <location evidence="6">Secreted</location>
    </subcellularLocation>
    <subcellularLocation>
        <location evidence="6">Bacterial flagellum</location>
    </subcellularLocation>
</comment>